<gene>
    <name evidence="6" type="primary">rlmG</name>
    <name evidence="9" type="ORF">N479_04810</name>
</gene>
<feature type="domain" description="Methyltransferase small" evidence="7">
    <location>
        <begin position="220"/>
        <end position="392"/>
    </location>
</feature>
<feature type="domain" description="RlmG N-terminal" evidence="8">
    <location>
        <begin position="21"/>
        <end position="201"/>
    </location>
</feature>
<evidence type="ECO:0000256" key="2">
    <source>
        <dbReference type="ARBA" id="ARBA00022552"/>
    </source>
</evidence>
<protein>
    <recommendedName>
        <fullName evidence="6">Ribosomal RNA large subunit methyltransferase G</fullName>
        <ecNumber evidence="6">2.1.1.174</ecNumber>
    </recommendedName>
    <alternativeName>
        <fullName evidence="6">23S rRNA m2G1835 methyltransferase</fullName>
    </alternativeName>
    <alternativeName>
        <fullName evidence="6">rRNA (guanine-N(2)-)-methyltransferase RlmG</fullName>
    </alternativeName>
</protein>
<keyword evidence="4 6" id="KW-0808">Transferase</keyword>
<dbReference type="InterPro" id="IPR017237">
    <property type="entry name" value="RLMG"/>
</dbReference>
<dbReference type="InterPro" id="IPR058679">
    <property type="entry name" value="RlmG_N"/>
</dbReference>
<dbReference type="PIRSF" id="PIRSF037565">
    <property type="entry name" value="RRNA_m2G_Mtase_RsmD_prd"/>
    <property type="match status" value="1"/>
</dbReference>
<dbReference type="GO" id="GO:0052916">
    <property type="term" value="F:23S rRNA (guanine(1835)-N(2))-methyltransferase activity"/>
    <property type="evidence" value="ECO:0007669"/>
    <property type="project" value="UniProtKB-EC"/>
</dbReference>
<keyword evidence="5 6" id="KW-0949">S-adenosyl-L-methionine</keyword>
<evidence type="ECO:0000259" key="7">
    <source>
        <dbReference type="Pfam" id="PF05175"/>
    </source>
</evidence>
<dbReference type="CDD" id="cd02440">
    <property type="entry name" value="AdoMet_MTases"/>
    <property type="match status" value="1"/>
</dbReference>
<evidence type="ECO:0000259" key="8">
    <source>
        <dbReference type="Pfam" id="PF26049"/>
    </source>
</evidence>
<dbReference type="GO" id="GO:0003676">
    <property type="term" value="F:nucleic acid binding"/>
    <property type="evidence" value="ECO:0007669"/>
    <property type="project" value="InterPro"/>
</dbReference>
<proteinExistence type="inferred from homology"/>
<dbReference type="InterPro" id="IPR007848">
    <property type="entry name" value="Small_mtfrase_dom"/>
</dbReference>
<dbReference type="EMBL" id="AUXW01000057">
    <property type="protein sequence ID" value="KKE85324.1"/>
    <property type="molecule type" value="Genomic_DNA"/>
</dbReference>
<evidence type="ECO:0000256" key="3">
    <source>
        <dbReference type="ARBA" id="ARBA00022603"/>
    </source>
</evidence>
<dbReference type="AlphaFoldDB" id="A0A0F6AIH3"/>
<evidence type="ECO:0000256" key="4">
    <source>
        <dbReference type="ARBA" id="ARBA00022679"/>
    </source>
</evidence>
<dbReference type="Proteomes" id="UP000033434">
    <property type="component" value="Unassembled WGS sequence"/>
</dbReference>
<reference evidence="9 10" key="1">
    <citation type="journal article" date="2015" name="BMC Genomics">
        <title>Genome mining reveals unlocked bioactive potential of marine Gram-negative bacteria.</title>
        <authorList>
            <person name="Machado H."/>
            <person name="Sonnenschein E.C."/>
            <person name="Melchiorsen J."/>
            <person name="Gram L."/>
        </authorList>
    </citation>
    <scope>NUCLEOTIDE SEQUENCE [LARGE SCALE GENOMIC DNA]</scope>
    <source>
        <strain evidence="9 10">S4054</strain>
    </source>
</reference>
<comment type="caution">
    <text evidence="9">The sequence shown here is derived from an EMBL/GenBank/DDBJ whole genome shotgun (WGS) entry which is preliminary data.</text>
</comment>
<dbReference type="InterPro" id="IPR046977">
    <property type="entry name" value="RsmC/RlmG"/>
</dbReference>
<comment type="similarity">
    <text evidence="6">Belongs to the methyltransferase superfamily. RlmG family.</text>
</comment>
<comment type="catalytic activity">
    <reaction evidence="6">
        <text>guanosine(1835) in 23S rRNA + S-adenosyl-L-methionine = N(2)-methylguanosine(1835) in 23S rRNA + S-adenosyl-L-homocysteine + H(+)</text>
        <dbReference type="Rhea" id="RHEA:42744"/>
        <dbReference type="Rhea" id="RHEA-COMP:10217"/>
        <dbReference type="Rhea" id="RHEA-COMP:10218"/>
        <dbReference type="ChEBI" id="CHEBI:15378"/>
        <dbReference type="ChEBI" id="CHEBI:57856"/>
        <dbReference type="ChEBI" id="CHEBI:59789"/>
        <dbReference type="ChEBI" id="CHEBI:74269"/>
        <dbReference type="ChEBI" id="CHEBI:74481"/>
        <dbReference type="EC" id="2.1.1.174"/>
    </reaction>
</comment>
<evidence type="ECO:0000313" key="9">
    <source>
        <dbReference type="EMBL" id="KKE85324.1"/>
    </source>
</evidence>
<dbReference type="InterPro" id="IPR002052">
    <property type="entry name" value="DNA_methylase_N6_adenine_CS"/>
</dbReference>
<dbReference type="PATRIC" id="fig|1129367.4.peg.551"/>
<comment type="function">
    <text evidence="6">Specifically methylates the guanine in position 1835 (m2G1835) of 23S rRNA.</text>
</comment>
<comment type="subcellular location">
    <subcellularLocation>
        <location evidence="6">Cytoplasm</location>
    </subcellularLocation>
</comment>
<keyword evidence="2 6" id="KW-0698">rRNA processing</keyword>
<evidence type="ECO:0000313" key="10">
    <source>
        <dbReference type="Proteomes" id="UP000033434"/>
    </source>
</evidence>
<dbReference type="PANTHER" id="PTHR47816">
    <property type="entry name" value="RIBOSOMAL RNA SMALL SUBUNIT METHYLTRANSFERASE C"/>
    <property type="match status" value="1"/>
</dbReference>
<evidence type="ECO:0000256" key="6">
    <source>
        <dbReference type="HAMAP-Rule" id="MF_01859"/>
    </source>
</evidence>
<dbReference type="HAMAP" id="MF_01859">
    <property type="entry name" value="23SrRNA_methyltr_G"/>
    <property type="match status" value="1"/>
</dbReference>
<evidence type="ECO:0000256" key="5">
    <source>
        <dbReference type="ARBA" id="ARBA00022691"/>
    </source>
</evidence>
<dbReference type="PROSITE" id="PS00092">
    <property type="entry name" value="N6_MTASE"/>
    <property type="match status" value="1"/>
</dbReference>
<dbReference type="Pfam" id="PF05175">
    <property type="entry name" value="MTS"/>
    <property type="match status" value="1"/>
</dbReference>
<dbReference type="InterPro" id="IPR029063">
    <property type="entry name" value="SAM-dependent_MTases_sf"/>
</dbReference>
<evidence type="ECO:0000256" key="1">
    <source>
        <dbReference type="ARBA" id="ARBA00022490"/>
    </source>
</evidence>
<dbReference type="SUPFAM" id="SSF53335">
    <property type="entry name" value="S-adenosyl-L-methionine-dependent methyltransferases"/>
    <property type="match status" value="1"/>
</dbReference>
<dbReference type="Pfam" id="PF26049">
    <property type="entry name" value="RLMG_N"/>
    <property type="match status" value="1"/>
</dbReference>
<dbReference type="Gene3D" id="3.40.50.150">
    <property type="entry name" value="Vaccinia Virus protein VP39"/>
    <property type="match status" value="2"/>
</dbReference>
<organism evidence="9 10">
    <name type="scientific">Pseudoalteromonas luteoviolacea S4054</name>
    <dbReference type="NCBI Taxonomy" id="1129367"/>
    <lineage>
        <taxon>Bacteria</taxon>
        <taxon>Pseudomonadati</taxon>
        <taxon>Pseudomonadota</taxon>
        <taxon>Gammaproteobacteria</taxon>
        <taxon>Alteromonadales</taxon>
        <taxon>Pseudoalteromonadaceae</taxon>
        <taxon>Pseudoalteromonas</taxon>
    </lineage>
</organism>
<name>A0A0F6AIH3_9GAMM</name>
<keyword evidence="1 6" id="KW-0963">Cytoplasm</keyword>
<accession>A0A0F6AIH3</accession>
<keyword evidence="3 6" id="KW-0489">Methyltransferase</keyword>
<dbReference type="PANTHER" id="PTHR47816:SF5">
    <property type="entry name" value="RIBOSOMAL RNA LARGE SUBUNIT METHYLTRANSFERASE G"/>
    <property type="match status" value="1"/>
</dbReference>
<sequence length="398" mass="44739">MILCTHIVSEKYRPMTTDAVLANRPFTLHRFPLEQKNRSLQAWDAADEYLLEHISEDYSDVRKILVLNDSFGALSCALSVIYQHDAQLPVIHFVNDSFVSTAACKYNLNENQLPDTHISFLDSLDALPHDIDLVILKIPKNAGYLQHQLAKLSHLPADIPVIAAGKAKEIHTSTLKSFNHFIYEPKTSLAVKKSRLIFSKTTNKPVVCKFPVSWSLENTEMTITNHANVFSRDSLDIGARFFFNYLPAGKKALNIIDLGCGNGVIGLQTLNRMPNAKVTFVDESAMAVASAKMNVENNLPDRLSDCQFIHNDCLTDFTPNSADLVLCNPPFHQAQAITDHIAWQMFLQAKYTLRNGGELRIIGNRHLDYQDKLQRLFGNCKVLGNNKKFTVLSVIKRS</sequence>
<dbReference type="GO" id="GO:0005737">
    <property type="term" value="C:cytoplasm"/>
    <property type="evidence" value="ECO:0007669"/>
    <property type="project" value="UniProtKB-SubCell"/>
</dbReference>
<dbReference type="EC" id="2.1.1.174" evidence="6"/>